<name>A0A3P3DLY7_9RHOB</name>
<dbReference type="OrthoDB" id="7270324at2"/>
<protein>
    <submittedName>
        <fullName evidence="7">RDD family protein</fullName>
    </submittedName>
</protein>
<proteinExistence type="predicted"/>
<evidence type="ECO:0000256" key="2">
    <source>
        <dbReference type="ARBA" id="ARBA00022692"/>
    </source>
</evidence>
<dbReference type="Pfam" id="PF06271">
    <property type="entry name" value="RDD"/>
    <property type="match status" value="1"/>
</dbReference>
<evidence type="ECO:0000313" key="7">
    <source>
        <dbReference type="EMBL" id="RRH75181.1"/>
    </source>
</evidence>
<accession>A0A3P3DLY7</accession>
<feature type="transmembrane region" description="Helical" evidence="5">
    <location>
        <begin position="105"/>
        <end position="133"/>
    </location>
</feature>
<evidence type="ECO:0000256" key="3">
    <source>
        <dbReference type="ARBA" id="ARBA00022989"/>
    </source>
</evidence>
<evidence type="ECO:0000256" key="1">
    <source>
        <dbReference type="ARBA" id="ARBA00004141"/>
    </source>
</evidence>
<dbReference type="GO" id="GO:0016020">
    <property type="term" value="C:membrane"/>
    <property type="evidence" value="ECO:0007669"/>
    <property type="project" value="UniProtKB-SubCell"/>
</dbReference>
<feature type="transmembrane region" description="Helical" evidence="5">
    <location>
        <begin position="41"/>
        <end position="70"/>
    </location>
</feature>
<keyword evidence="3 5" id="KW-1133">Transmembrane helix</keyword>
<keyword evidence="2 5" id="KW-0812">Transmembrane</keyword>
<sequence length="158" mass="17108">MNQSFSSYVTGRSPGLPDPDLRPEFYQGVAAKRFIAWLIDLVLVGLATGVAAIATLGIGLFFLPFIFLMLDVLYRLSTLSGRGATFGHRLMGVEFRDRLGARPNFGAAVLLTLGLYVSTAFVIPQLLSALTVLMTSRRQSLTDLVIGTAAINRPASTW</sequence>
<gene>
    <name evidence="7" type="ORF">EG244_09360</name>
</gene>
<evidence type="ECO:0000256" key="4">
    <source>
        <dbReference type="ARBA" id="ARBA00023136"/>
    </source>
</evidence>
<feature type="domain" description="RDD" evidence="6">
    <location>
        <begin position="31"/>
        <end position="146"/>
    </location>
</feature>
<evidence type="ECO:0000259" key="6">
    <source>
        <dbReference type="Pfam" id="PF06271"/>
    </source>
</evidence>
<dbReference type="Proteomes" id="UP000282125">
    <property type="component" value="Unassembled WGS sequence"/>
</dbReference>
<comment type="caution">
    <text evidence="7">The sequence shown here is derived from an EMBL/GenBank/DDBJ whole genome shotgun (WGS) entry which is preliminary data.</text>
</comment>
<organism evidence="7 8">
    <name type="scientific">Falsigemmobacter faecalis</name>
    <dbReference type="NCBI Taxonomy" id="2488730"/>
    <lineage>
        <taxon>Bacteria</taxon>
        <taxon>Pseudomonadati</taxon>
        <taxon>Pseudomonadota</taxon>
        <taxon>Alphaproteobacteria</taxon>
        <taxon>Rhodobacterales</taxon>
        <taxon>Paracoccaceae</taxon>
        <taxon>Falsigemmobacter</taxon>
    </lineage>
</organism>
<dbReference type="InterPro" id="IPR010432">
    <property type="entry name" value="RDD"/>
</dbReference>
<keyword evidence="8" id="KW-1185">Reference proteome</keyword>
<keyword evidence="4 5" id="KW-0472">Membrane</keyword>
<comment type="subcellular location">
    <subcellularLocation>
        <location evidence="1">Membrane</location>
        <topology evidence="1">Multi-pass membrane protein</topology>
    </subcellularLocation>
</comment>
<reference evidence="7 8" key="1">
    <citation type="submission" date="2018-11" db="EMBL/GenBank/DDBJ databases">
        <title>Gemmobacter sp. nov., YIM 102744-1 draft genome.</title>
        <authorList>
            <person name="Li G."/>
            <person name="Jiang Y."/>
        </authorList>
    </citation>
    <scope>NUCLEOTIDE SEQUENCE [LARGE SCALE GENOMIC DNA]</scope>
    <source>
        <strain evidence="7 8">YIM 102744-1</strain>
    </source>
</reference>
<dbReference type="AlphaFoldDB" id="A0A3P3DLY7"/>
<dbReference type="RefSeq" id="WP_124964748.1">
    <property type="nucleotide sequence ID" value="NZ_RRAZ01000011.1"/>
</dbReference>
<evidence type="ECO:0000256" key="5">
    <source>
        <dbReference type="SAM" id="Phobius"/>
    </source>
</evidence>
<evidence type="ECO:0000313" key="8">
    <source>
        <dbReference type="Proteomes" id="UP000282125"/>
    </source>
</evidence>
<dbReference type="EMBL" id="RRAZ01000011">
    <property type="protein sequence ID" value="RRH75181.1"/>
    <property type="molecule type" value="Genomic_DNA"/>
</dbReference>